<dbReference type="Proteomes" id="UP001203880">
    <property type="component" value="Unassembled WGS sequence"/>
</dbReference>
<evidence type="ECO:0000313" key="1">
    <source>
        <dbReference type="EMBL" id="MCL6283065.1"/>
    </source>
</evidence>
<organism evidence="1 2">
    <name type="scientific">Ruegeria spongiae</name>
    <dbReference type="NCBI Taxonomy" id="2942209"/>
    <lineage>
        <taxon>Bacteria</taxon>
        <taxon>Pseudomonadati</taxon>
        <taxon>Pseudomonadota</taxon>
        <taxon>Alphaproteobacteria</taxon>
        <taxon>Rhodobacterales</taxon>
        <taxon>Roseobacteraceae</taxon>
        <taxon>Ruegeria</taxon>
    </lineage>
</organism>
<sequence>MIWTLDRPAQANGIDAATMAAMEAALTRLEVPGSLFSCLMICGQKNVFSTGLDAEMLEVCFQDRAAFTAAVRRMGLVLDRLAALPQVVIACVDGECRLGGLELALACDLIVAGQSAAITDGHLGFDAMPGGGATKRLPARLGYGRALQFLLESPDLDAQAACAMGLVDVVADGLASERGAQIARIVTDRDPGLMRDLKASLRAVSPPPADQSFLDAFQRSVINRLIPE</sequence>
<dbReference type="Gene3D" id="3.90.226.10">
    <property type="entry name" value="2-enoyl-CoA Hydratase, Chain A, domain 1"/>
    <property type="match status" value="1"/>
</dbReference>
<protein>
    <submittedName>
        <fullName evidence="1">Enoyl-CoA hydratase/isomerase family protein</fullName>
    </submittedName>
</protein>
<dbReference type="CDD" id="cd06558">
    <property type="entry name" value="crotonase-like"/>
    <property type="match status" value="1"/>
</dbReference>
<dbReference type="PANTHER" id="PTHR11941:SF54">
    <property type="entry name" value="ENOYL-COA HYDRATASE, MITOCHONDRIAL"/>
    <property type="match status" value="1"/>
</dbReference>
<dbReference type="PANTHER" id="PTHR11941">
    <property type="entry name" value="ENOYL-COA HYDRATASE-RELATED"/>
    <property type="match status" value="1"/>
</dbReference>
<gene>
    <name evidence="1" type="ORF">M3P21_05910</name>
</gene>
<dbReference type="Pfam" id="PF00378">
    <property type="entry name" value="ECH_1"/>
    <property type="match status" value="1"/>
</dbReference>
<dbReference type="EMBL" id="JAMFMB010000005">
    <property type="protein sequence ID" value="MCL6283065.1"/>
    <property type="molecule type" value="Genomic_DNA"/>
</dbReference>
<comment type="caution">
    <text evidence="1">The sequence shown here is derived from an EMBL/GenBank/DDBJ whole genome shotgun (WGS) entry which is preliminary data.</text>
</comment>
<keyword evidence="2" id="KW-1185">Reference proteome</keyword>
<evidence type="ECO:0000313" key="2">
    <source>
        <dbReference type="Proteomes" id="UP001203880"/>
    </source>
</evidence>
<dbReference type="InterPro" id="IPR001753">
    <property type="entry name" value="Enoyl-CoA_hydra/iso"/>
</dbReference>
<reference evidence="1" key="1">
    <citation type="submission" date="2022-05" db="EMBL/GenBank/DDBJ databases">
        <authorList>
            <person name="Park J.-S."/>
        </authorList>
    </citation>
    <scope>NUCLEOTIDE SEQUENCE</scope>
    <source>
        <strain evidence="1">2012CJ41-6</strain>
    </source>
</reference>
<proteinExistence type="predicted"/>
<dbReference type="InterPro" id="IPR029045">
    <property type="entry name" value="ClpP/crotonase-like_dom_sf"/>
</dbReference>
<name>A0ABT0PZQ9_9RHOB</name>
<dbReference type="SUPFAM" id="SSF52096">
    <property type="entry name" value="ClpP/crotonase"/>
    <property type="match status" value="1"/>
</dbReference>
<accession>A0ABT0PZQ9</accession>
<dbReference type="RefSeq" id="WP_249707669.1">
    <property type="nucleotide sequence ID" value="NZ_JAMFMB010000005.1"/>
</dbReference>